<feature type="transmembrane region" description="Helical" evidence="1">
    <location>
        <begin position="17"/>
        <end position="36"/>
    </location>
</feature>
<feature type="domain" description="DotM C-terminal cytoplasmic" evidence="2">
    <location>
        <begin position="249"/>
        <end position="429"/>
    </location>
</feature>
<dbReference type="Pfam" id="PF23127">
    <property type="entry name" value="DotM_C"/>
    <property type="match status" value="1"/>
</dbReference>
<protein>
    <recommendedName>
        <fullName evidence="2">DotM C-terminal cytoplasmic domain-containing protein</fullName>
    </recommendedName>
</protein>
<keyword evidence="1" id="KW-1133">Transmembrane helix</keyword>
<dbReference type="InterPro" id="IPR056464">
    <property type="entry name" value="DotM_C"/>
</dbReference>
<geneLocation type="plasmid" evidence="4">
    <name>pac1084_1</name>
</geneLocation>
<keyword evidence="3" id="KW-0614">Plasmid</keyword>
<dbReference type="AlphaFoldDB" id="A0A1U9LJC0"/>
<sequence length="450" mass="51308">MAPRPEKAAPLMGSEELVILVVVLIWLAINFLWPWIRPVVEYIIFINADWQYHLLDKLYLLHDAPGMQAMRYVDLMVGKPFQIGIVPWKSALWVAEDISNFRHMFFGYAAVLGLLFWLTTRNKPKKSYKTVYSLTGKELSAVPYIFGLRVTFKPFRYFLTGDCRSDFIRKLLNIFLKYSGITFLVKTKKEWLRVGPSFFEYQAKAWNGTRYSAEFVPELAGPIENPSKSPQEWMRDNGIEITAGEVNVDQAEKVFISQLGDPWSGIENAPYYMQAVAILSWLNYTDKSGKKANEFRGILDIIHCTSKNPQEAEISARKHLQKYLGDKEIVAGLNRRGNSHAYLNPAMMTIYGAGGPMIKWEGGASGVNSSGGFRWVKKIDRTFWYCMNNVGREAHHIECAGAVSHFHAERVAGKRLVEPYVASAIEGLEITVREDGVMSIKDYFHERTAF</sequence>
<dbReference type="Proteomes" id="UP000189055">
    <property type="component" value="Plasmid pAC1084_1"/>
</dbReference>
<dbReference type="RefSeq" id="WP_077932015.1">
    <property type="nucleotide sequence ID" value="NZ_CP014688.1"/>
</dbReference>
<accession>A0A1U9LJC0</accession>
<evidence type="ECO:0000313" key="3">
    <source>
        <dbReference type="EMBL" id="AQT06390.1"/>
    </source>
</evidence>
<dbReference type="EMBL" id="CP014688">
    <property type="protein sequence ID" value="AQT06390.1"/>
    <property type="molecule type" value="Genomic_DNA"/>
</dbReference>
<keyword evidence="1" id="KW-0812">Transmembrane</keyword>
<evidence type="ECO:0000259" key="2">
    <source>
        <dbReference type="Pfam" id="PF23127"/>
    </source>
</evidence>
<keyword evidence="1" id="KW-0472">Membrane</keyword>
<dbReference type="KEGG" id="aper:A0U91_15355"/>
<organism evidence="3 4">
    <name type="scientific">Acetobacter persici</name>
    <dbReference type="NCBI Taxonomy" id="1076596"/>
    <lineage>
        <taxon>Bacteria</taxon>
        <taxon>Pseudomonadati</taxon>
        <taxon>Pseudomonadota</taxon>
        <taxon>Alphaproteobacteria</taxon>
        <taxon>Acetobacterales</taxon>
        <taxon>Acetobacteraceae</taxon>
        <taxon>Acetobacter</taxon>
    </lineage>
</organism>
<evidence type="ECO:0000313" key="4">
    <source>
        <dbReference type="Proteomes" id="UP000189055"/>
    </source>
</evidence>
<proteinExistence type="predicted"/>
<reference evidence="3 4" key="1">
    <citation type="submission" date="2016-03" db="EMBL/GenBank/DDBJ databases">
        <title>Acetic acid bacteria sequencing.</title>
        <authorList>
            <person name="Brandt J."/>
            <person name="Jakob F."/>
            <person name="Vogel R.F."/>
        </authorList>
    </citation>
    <scope>NUCLEOTIDE SEQUENCE [LARGE SCALE GENOMIC DNA]</scope>
    <source>
        <strain evidence="3 4">TMW2.1084</strain>
        <plasmid evidence="4">pac1084_1</plasmid>
    </source>
</reference>
<evidence type="ECO:0000256" key="1">
    <source>
        <dbReference type="SAM" id="Phobius"/>
    </source>
</evidence>
<gene>
    <name evidence="3" type="ORF">A0U91_15355</name>
</gene>
<name>A0A1U9LJC0_9PROT</name>